<feature type="compositionally biased region" description="Pro residues" evidence="1">
    <location>
        <begin position="65"/>
        <end position="76"/>
    </location>
</feature>
<dbReference type="AlphaFoldDB" id="Q69SH1"/>
<organism evidence="2 4">
    <name type="scientific">Oryza sativa subsp. japonica</name>
    <name type="common">Rice</name>
    <dbReference type="NCBI Taxonomy" id="39947"/>
    <lineage>
        <taxon>Eukaryota</taxon>
        <taxon>Viridiplantae</taxon>
        <taxon>Streptophyta</taxon>
        <taxon>Embryophyta</taxon>
        <taxon>Tracheophyta</taxon>
        <taxon>Spermatophyta</taxon>
        <taxon>Magnoliopsida</taxon>
        <taxon>Liliopsida</taxon>
        <taxon>Poales</taxon>
        <taxon>Poaceae</taxon>
        <taxon>BOP clade</taxon>
        <taxon>Oryzoideae</taxon>
        <taxon>Oryzeae</taxon>
        <taxon>Oryzinae</taxon>
        <taxon>Oryza</taxon>
        <taxon>Oryza sativa</taxon>
    </lineage>
</organism>
<reference evidence="4" key="3">
    <citation type="journal article" date="2005" name="Nature">
        <title>The map-based sequence of the rice genome.</title>
        <authorList>
            <consortium name="International rice genome sequencing project (IRGSP)"/>
            <person name="Matsumoto T."/>
            <person name="Wu J."/>
            <person name="Kanamori H."/>
            <person name="Katayose Y."/>
            <person name="Fujisawa M."/>
            <person name="Namiki N."/>
            <person name="Mizuno H."/>
            <person name="Yamamoto K."/>
            <person name="Antonio B.A."/>
            <person name="Baba T."/>
            <person name="Sakata K."/>
            <person name="Nagamura Y."/>
            <person name="Aoki H."/>
            <person name="Arikawa K."/>
            <person name="Arita K."/>
            <person name="Bito T."/>
            <person name="Chiden Y."/>
            <person name="Fujitsuka N."/>
            <person name="Fukunaka R."/>
            <person name="Hamada M."/>
            <person name="Harada C."/>
            <person name="Hayashi A."/>
            <person name="Hijishita S."/>
            <person name="Honda M."/>
            <person name="Hosokawa S."/>
            <person name="Ichikawa Y."/>
            <person name="Idonuma A."/>
            <person name="Iijima M."/>
            <person name="Ikeda M."/>
            <person name="Ikeno M."/>
            <person name="Ito K."/>
            <person name="Ito S."/>
            <person name="Ito T."/>
            <person name="Ito Y."/>
            <person name="Ito Y."/>
            <person name="Iwabuchi A."/>
            <person name="Kamiya K."/>
            <person name="Karasawa W."/>
            <person name="Kurita K."/>
            <person name="Katagiri S."/>
            <person name="Kikuta A."/>
            <person name="Kobayashi H."/>
            <person name="Kobayashi N."/>
            <person name="Machita K."/>
            <person name="Maehara T."/>
            <person name="Masukawa M."/>
            <person name="Mizubayashi T."/>
            <person name="Mukai Y."/>
            <person name="Nagasaki H."/>
            <person name="Nagata Y."/>
            <person name="Naito S."/>
            <person name="Nakashima M."/>
            <person name="Nakama Y."/>
            <person name="Nakamichi Y."/>
            <person name="Nakamura M."/>
            <person name="Meguro A."/>
            <person name="Negishi M."/>
            <person name="Ohta I."/>
            <person name="Ohta T."/>
            <person name="Okamoto M."/>
            <person name="Ono N."/>
            <person name="Saji S."/>
            <person name="Sakaguchi M."/>
            <person name="Sakai K."/>
            <person name="Shibata M."/>
            <person name="Shimokawa T."/>
            <person name="Song J."/>
            <person name="Takazaki Y."/>
            <person name="Terasawa K."/>
            <person name="Tsugane M."/>
            <person name="Tsuji K."/>
            <person name="Ueda S."/>
            <person name="Waki K."/>
            <person name="Yamagata H."/>
            <person name="Yamamoto M."/>
            <person name="Yamamoto S."/>
            <person name="Yamane H."/>
            <person name="Yoshiki S."/>
            <person name="Yoshihara R."/>
            <person name="Yukawa K."/>
            <person name="Zhong H."/>
            <person name="Yano M."/>
            <person name="Yuan Q."/>
            <person name="Ouyang S."/>
            <person name="Liu J."/>
            <person name="Jones K.M."/>
            <person name="Gansberger K."/>
            <person name="Moffat K."/>
            <person name="Hill J."/>
            <person name="Bera J."/>
            <person name="Fadrosh D."/>
            <person name="Jin S."/>
            <person name="Johri S."/>
            <person name="Kim M."/>
            <person name="Overton L."/>
            <person name="Reardon M."/>
            <person name="Tsitrin T."/>
            <person name="Vuong H."/>
            <person name="Weaver B."/>
            <person name="Ciecko A."/>
            <person name="Tallon L."/>
            <person name="Jackson J."/>
            <person name="Pai G."/>
            <person name="Aken S.V."/>
            <person name="Utterback T."/>
            <person name="Reidmuller S."/>
            <person name="Feldblyum T."/>
            <person name="Hsiao J."/>
            <person name="Zismann V."/>
            <person name="Iobst S."/>
            <person name="de Vazeille A.R."/>
            <person name="Buell C.R."/>
            <person name="Ying K."/>
            <person name="Li Y."/>
            <person name="Lu T."/>
            <person name="Huang Y."/>
            <person name="Zhao Q."/>
            <person name="Feng Q."/>
            <person name="Zhang L."/>
            <person name="Zhu J."/>
            <person name="Weng Q."/>
            <person name="Mu J."/>
            <person name="Lu Y."/>
            <person name="Fan D."/>
            <person name="Liu Y."/>
            <person name="Guan J."/>
            <person name="Zhang Y."/>
            <person name="Yu S."/>
            <person name="Liu X."/>
            <person name="Zhang Y."/>
            <person name="Hong G."/>
            <person name="Han B."/>
            <person name="Choisne N."/>
            <person name="Demange N."/>
            <person name="Orjeda G."/>
            <person name="Samain S."/>
            <person name="Cattolico L."/>
            <person name="Pelletier E."/>
            <person name="Couloux A."/>
            <person name="Segurens B."/>
            <person name="Wincker P."/>
            <person name="D'Hont A."/>
            <person name="Scarpelli C."/>
            <person name="Weissenbach J."/>
            <person name="Salanoubat M."/>
            <person name="Quetier F."/>
            <person name="Yu Y."/>
            <person name="Kim H.R."/>
            <person name="Rambo T."/>
            <person name="Currie J."/>
            <person name="Collura K."/>
            <person name="Luo M."/>
            <person name="Yang T."/>
            <person name="Ammiraju J.S.S."/>
            <person name="Engler F."/>
            <person name="Soderlund C."/>
            <person name="Wing R.A."/>
            <person name="Palmer L.E."/>
            <person name="de la Bastide M."/>
            <person name="Spiegel L."/>
            <person name="Nascimento L."/>
            <person name="Zutavern T."/>
            <person name="O'Shaughnessy A."/>
            <person name="Dike S."/>
            <person name="Dedhia N."/>
            <person name="Preston R."/>
            <person name="Balija V."/>
            <person name="McCombie W.R."/>
            <person name="Chow T."/>
            <person name="Chen H."/>
            <person name="Chung M."/>
            <person name="Chen C."/>
            <person name="Shaw J."/>
            <person name="Wu H."/>
            <person name="Hsiao K."/>
            <person name="Chao Y."/>
            <person name="Chu M."/>
            <person name="Cheng C."/>
            <person name="Hour A."/>
            <person name="Lee P."/>
            <person name="Lin S."/>
            <person name="Lin Y."/>
            <person name="Liou J."/>
            <person name="Liu S."/>
            <person name="Hsing Y."/>
            <person name="Raghuvanshi S."/>
            <person name="Mohanty A."/>
            <person name="Bharti A.K."/>
            <person name="Gaur A."/>
            <person name="Gupta V."/>
            <person name="Kumar D."/>
            <person name="Ravi V."/>
            <person name="Vij S."/>
            <person name="Kapur A."/>
            <person name="Khurana P."/>
            <person name="Khurana P."/>
            <person name="Khurana J.P."/>
            <person name="Tyagi A.K."/>
            <person name="Gaikwad K."/>
            <person name="Singh A."/>
            <person name="Dalal V."/>
            <person name="Srivastava S."/>
            <person name="Dixit A."/>
            <person name="Pal A.K."/>
            <person name="Ghazi I.A."/>
            <person name="Yadav M."/>
            <person name="Pandit A."/>
            <person name="Bhargava A."/>
            <person name="Sureshbabu K."/>
            <person name="Batra K."/>
            <person name="Sharma T.R."/>
            <person name="Mohapatra T."/>
            <person name="Singh N.K."/>
            <person name="Messing J."/>
            <person name="Nelson A.B."/>
            <person name="Fuks G."/>
            <person name="Kavchok S."/>
            <person name="Keizer G."/>
            <person name="Linton E."/>
            <person name="Llaca V."/>
            <person name="Song R."/>
            <person name="Tanyolac B."/>
            <person name="Young S."/>
            <person name="Ho-Il K."/>
            <person name="Hahn J.H."/>
            <person name="Sangsakoo G."/>
            <person name="Vanavichit A."/>
            <person name="de Mattos Luiz.A.T."/>
            <person name="Zimmer P.D."/>
            <person name="Malone G."/>
            <person name="Dellagostin O."/>
            <person name="de Oliveira A.C."/>
            <person name="Bevan M."/>
            <person name="Bancroft I."/>
            <person name="Minx P."/>
            <person name="Cordum H."/>
            <person name="Wilson R."/>
            <person name="Cheng Z."/>
            <person name="Jin W."/>
            <person name="Jiang J."/>
            <person name="Leong S.A."/>
            <person name="Iwama H."/>
            <person name="Gojobori T."/>
            <person name="Itoh T."/>
            <person name="Niimura Y."/>
            <person name="Fujii Y."/>
            <person name="Habara T."/>
            <person name="Sakai H."/>
            <person name="Sato Y."/>
            <person name="Wilson G."/>
            <person name="Kumar K."/>
            <person name="McCouch S."/>
            <person name="Juretic N."/>
            <person name="Hoen D."/>
            <person name="Wright S."/>
            <person name="Bruskiewich R."/>
            <person name="Bureau T."/>
            <person name="Miyao A."/>
            <person name="Hirochika H."/>
            <person name="Nishikawa T."/>
            <person name="Kadowaki K."/>
            <person name="Sugiura M."/>
            <person name="Burr B."/>
            <person name="Sasaki T."/>
        </authorList>
    </citation>
    <scope>NUCLEOTIDE SEQUENCE [LARGE SCALE GENOMIC DNA]</scope>
    <source>
        <strain evidence="4">cv. Nipponbare</strain>
    </source>
</reference>
<protein>
    <submittedName>
        <fullName evidence="2">Uncharacterized protein</fullName>
    </submittedName>
</protein>
<name>Q69SH1_ORYSJ</name>
<evidence type="ECO:0000313" key="4">
    <source>
        <dbReference type="Proteomes" id="UP000000763"/>
    </source>
</evidence>
<dbReference type="EMBL" id="AP005314">
    <property type="protein sequence ID" value="BAD46034.1"/>
    <property type="molecule type" value="Genomic_DNA"/>
</dbReference>
<dbReference type="Proteomes" id="UP000000763">
    <property type="component" value="Chromosome 9"/>
</dbReference>
<gene>
    <name evidence="2" type="ORF">OJ1112_E07.10</name>
    <name evidence="3" type="ORF">P0515E01.29</name>
</gene>
<feature type="compositionally biased region" description="Basic residues" evidence="1">
    <location>
        <begin position="1"/>
        <end position="12"/>
    </location>
</feature>
<dbReference type="EMBL" id="AP005092">
    <property type="protein sequence ID" value="BAD33325.1"/>
    <property type="molecule type" value="Genomic_DNA"/>
</dbReference>
<feature type="compositionally biased region" description="Polar residues" evidence="1">
    <location>
        <begin position="78"/>
        <end position="90"/>
    </location>
</feature>
<feature type="region of interest" description="Disordered" evidence="1">
    <location>
        <begin position="1"/>
        <end position="95"/>
    </location>
</feature>
<proteinExistence type="predicted"/>
<feature type="compositionally biased region" description="Polar residues" evidence="1">
    <location>
        <begin position="45"/>
        <end position="58"/>
    </location>
</feature>
<evidence type="ECO:0000313" key="2">
    <source>
        <dbReference type="EMBL" id="BAD33325.1"/>
    </source>
</evidence>
<evidence type="ECO:0000313" key="3">
    <source>
        <dbReference type="EMBL" id="BAD46034.1"/>
    </source>
</evidence>
<reference evidence="2" key="1">
    <citation type="submission" date="2002-04" db="EMBL/GenBank/DDBJ databases">
        <title>Oryza sativa nipponbare(GA3) genomic DNA, chromosome 9, BAC clone:OJ1112_E07.</title>
        <authorList>
            <person name="Sasaki T."/>
            <person name="Matsumoto T."/>
            <person name="Hattori M."/>
            <person name="Sakaki Y."/>
            <person name="Katayose Y."/>
        </authorList>
    </citation>
    <scope>NUCLEOTIDE SEQUENCE</scope>
</reference>
<accession>Q69SH1</accession>
<reference evidence="3" key="2">
    <citation type="submission" date="2002-05" db="EMBL/GenBank/DDBJ databases">
        <title>Oryza sativa nipponbare(GA3) genomic DNA, chromosome 9, PAC clone:P0515E01.</title>
        <authorList>
            <person name="Sasaki T."/>
            <person name="Matsumoto T."/>
            <person name="Katayose Y."/>
        </authorList>
    </citation>
    <scope>NUCLEOTIDE SEQUENCE</scope>
</reference>
<evidence type="ECO:0000256" key="1">
    <source>
        <dbReference type="SAM" id="MobiDB-lite"/>
    </source>
</evidence>
<reference evidence="4" key="4">
    <citation type="journal article" date="2008" name="Nucleic Acids Res.">
        <title>The rice annotation project database (RAP-DB): 2008 update.</title>
        <authorList>
            <consortium name="The rice annotation project (RAP)"/>
        </authorList>
    </citation>
    <scope>GENOME REANNOTATION</scope>
    <source>
        <strain evidence="4">cv. Nipponbare</strain>
    </source>
</reference>
<sequence length="128" mass="13811">MDSRKITIHTVRHPISDGRHPPIPQPELRNPKQRTPKPAHPLTASVAQQPEPRSQSESAFLLAPAPDPIPPFPPFPLSHQSATSTPTHTPLTDMRAPPAATFLDFPRSLSLCVQFGSGSCVLSSTSTP</sequence>